<proteinExistence type="predicted"/>
<organism evidence="1 2">
    <name type="scientific">Aspergillus aculeatinus CBS 121060</name>
    <dbReference type="NCBI Taxonomy" id="1448322"/>
    <lineage>
        <taxon>Eukaryota</taxon>
        <taxon>Fungi</taxon>
        <taxon>Dikarya</taxon>
        <taxon>Ascomycota</taxon>
        <taxon>Pezizomycotina</taxon>
        <taxon>Eurotiomycetes</taxon>
        <taxon>Eurotiomycetidae</taxon>
        <taxon>Eurotiales</taxon>
        <taxon>Aspergillaceae</taxon>
        <taxon>Aspergillus</taxon>
        <taxon>Aspergillus subgen. Circumdati</taxon>
    </lineage>
</organism>
<keyword evidence="2" id="KW-1185">Reference proteome</keyword>
<reference evidence="1" key="1">
    <citation type="submission" date="2018-02" db="EMBL/GenBank/DDBJ databases">
        <title>The genomes of Aspergillus section Nigri reveals drivers in fungal speciation.</title>
        <authorList>
            <consortium name="DOE Joint Genome Institute"/>
            <person name="Vesth T.C."/>
            <person name="Nybo J."/>
            <person name="Theobald S."/>
            <person name="Brandl J."/>
            <person name="Frisvad J.C."/>
            <person name="Nielsen K.F."/>
            <person name="Lyhne E.K."/>
            <person name="Kogle M.E."/>
            <person name="Kuo A."/>
            <person name="Riley R."/>
            <person name="Clum A."/>
            <person name="Nolan M."/>
            <person name="Lipzen A."/>
            <person name="Salamov A."/>
            <person name="Henrissat B."/>
            <person name="Wiebenga A."/>
            <person name="De vries R.P."/>
            <person name="Grigoriev I.V."/>
            <person name="Mortensen U.H."/>
            <person name="Andersen M.R."/>
            <person name="Baker S.E."/>
        </authorList>
    </citation>
    <scope>NUCLEOTIDE SEQUENCE</scope>
    <source>
        <strain evidence="1">CBS 121060</strain>
    </source>
</reference>
<accession>A0ACD1GY63</accession>
<name>A0ACD1GY63_9EURO</name>
<evidence type="ECO:0000313" key="2">
    <source>
        <dbReference type="Proteomes" id="UP000249661"/>
    </source>
</evidence>
<dbReference type="EMBL" id="KZ824984">
    <property type="protein sequence ID" value="RAH66248.1"/>
    <property type="molecule type" value="Genomic_DNA"/>
</dbReference>
<protein>
    <submittedName>
        <fullName evidence="1">Uncharacterized protein</fullName>
    </submittedName>
</protein>
<evidence type="ECO:0000313" key="1">
    <source>
        <dbReference type="EMBL" id="RAH66248.1"/>
    </source>
</evidence>
<dbReference type="Proteomes" id="UP000249661">
    <property type="component" value="Unassembled WGS sequence"/>
</dbReference>
<gene>
    <name evidence="1" type="ORF">BO66DRAFT_186670</name>
</gene>
<sequence length="134" mass="14715">MHSITPPQAQAAECNAGIFSRLVLVVLGVVQCLYTAHWVPAPELRSRSTTQTVISDLFNSIQVTPTIFDFDCTKQRFFFIKNYVADHGSEPATIRSRCSCFVLCCLAIHTIAMCETNAPATRRPCPPARASLPG</sequence>